<name>A0A413RJX0_9CELL</name>
<dbReference type="PANTHER" id="PTHR35174:SF3">
    <property type="entry name" value="BLL7171 PROTEIN"/>
    <property type="match status" value="1"/>
</dbReference>
<organism evidence="3 4">
    <name type="scientific">Cellulomonas rhizosphaerae</name>
    <dbReference type="NCBI Taxonomy" id="2293719"/>
    <lineage>
        <taxon>Bacteria</taxon>
        <taxon>Bacillati</taxon>
        <taxon>Actinomycetota</taxon>
        <taxon>Actinomycetes</taxon>
        <taxon>Micrococcales</taxon>
        <taxon>Cellulomonadaceae</taxon>
        <taxon>Cellulomonas</taxon>
    </lineage>
</organism>
<evidence type="ECO:0000259" key="2">
    <source>
        <dbReference type="Pfam" id="PF03795"/>
    </source>
</evidence>
<accession>A0A413RJX0</accession>
<dbReference type="Proteomes" id="UP000283374">
    <property type="component" value="Unassembled WGS sequence"/>
</dbReference>
<feature type="domain" description="YCII-related" evidence="2">
    <location>
        <begin position="10"/>
        <end position="103"/>
    </location>
</feature>
<dbReference type="RefSeq" id="WP_118767757.1">
    <property type="nucleotide sequence ID" value="NZ_QWKP01000208.1"/>
</dbReference>
<dbReference type="InterPro" id="IPR011008">
    <property type="entry name" value="Dimeric_a/b-barrel"/>
</dbReference>
<dbReference type="EMBL" id="QWKP01000208">
    <property type="protein sequence ID" value="RHA38980.1"/>
    <property type="molecule type" value="Genomic_DNA"/>
</dbReference>
<dbReference type="Pfam" id="PF03795">
    <property type="entry name" value="YCII"/>
    <property type="match status" value="1"/>
</dbReference>
<evidence type="ECO:0000313" key="4">
    <source>
        <dbReference type="Proteomes" id="UP000283374"/>
    </source>
</evidence>
<proteinExistence type="inferred from homology"/>
<protein>
    <recommendedName>
        <fullName evidence="2">YCII-related domain-containing protein</fullName>
    </recommendedName>
</protein>
<evidence type="ECO:0000313" key="3">
    <source>
        <dbReference type="EMBL" id="RHA38980.1"/>
    </source>
</evidence>
<dbReference type="AlphaFoldDB" id="A0A413RJX0"/>
<dbReference type="SUPFAM" id="SSF54909">
    <property type="entry name" value="Dimeric alpha+beta barrel"/>
    <property type="match status" value="1"/>
</dbReference>
<comment type="caution">
    <text evidence="3">The sequence shown here is derived from an EMBL/GenBank/DDBJ whole genome shotgun (WGS) entry which is preliminary data.</text>
</comment>
<reference evidence="3 4" key="1">
    <citation type="submission" date="2018-08" db="EMBL/GenBank/DDBJ databases">
        <title>Cellulomonas rhizosphaerae sp. nov., a novel actinomycete isolated from soil.</title>
        <authorList>
            <person name="Tian Y."/>
        </authorList>
    </citation>
    <scope>NUCLEOTIDE SEQUENCE [LARGE SCALE GENOMIC DNA]</scope>
    <source>
        <strain evidence="3 4">NEAU-TCZ24</strain>
    </source>
</reference>
<comment type="similarity">
    <text evidence="1">Belongs to the YciI family.</text>
</comment>
<gene>
    <name evidence="3" type="ORF">D1825_12565</name>
</gene>
<dbReference type="InterPro" id="IPR005545">
    <property type="entry name" value="YCII"/>
</dbReference>
<dbReference type="Gene3D" id="3.30.70.1060">
    <property type="entry name" value="Dimeric alpha+beta barrel"/>
    <property type="match status" value="1"/>
</dbReference>
<sequence>MTTATYVVLLHGDESEWAARDEASLAALDASHRSFSALCKDGGHEILAGEELAYASTARIVRRGAGRPAEVTDGPFTEAVEQLGGFYVVRTADLDALVRLVADTLTETAEIRPTIDHSS</sequence>
<dbReference type="OrthoDB" id="668782at2"/>
<keyword evidence="4" id="KW-1185">Reference proteome</keyword>
<evidence type="ECO:0000256" key="1">
    <source>
        <dbReference type="ARBA" id="ARBA00007689"/>
    </source>
</evidence>
<dbReference type="PANTHER" id="PTHR35174">
    <property type="entry name" value="BLL7171 PROTEIN-RELATED"/>
    <property type="match status" value="1"/>
</dbReference>